<evidence type="ECO:0000256" key="5">
    <source>
        <dbReference type="ARBA" id="ARBA00022989"/>
    </source>
</evidence>
<keyword evidence="6 7" id="KW-0472">Membrane</keyword>
<dbReference type="SUPFAM" id="SSF161098">
    <property type="entry name" value="MetI-like"/>
    <property type="match status" value="1"/>
</dbReference>
<feature type="transmembrane region" description="Helical" evidence="7">
    <location>
        <begin position="215"/>
        <end position="235"/>
    </location>
</feature>
<reference evidence="9" key="1">
    <citation type="journal article" date="2023" name="J. Hazard. Mater.">
        <title>Anaerobic biodegradation of pyrene and benzo[a]pyrene by a new sulfate-reducing Desulforamulus aquiferis strain DSA.</title>
        <authorList>
            <person name="Zhang Z."/>
            <person name="Sun J."/>
            <person name="Gong X."/>
            <person name="Wang C."/>
            <person name="Wang H."/>
        </authorList>
    </citation>
    <scope>NUCLEOTIDE SEQUENCE</scope>
    <source>
        <strain evidence="9">DSA</strain>
    </source>
</reference>
<feature type="transmembrane region" description="Helical" evidence="7">
    <location>
        <begin position="65"/>
        <end position="84"/>
    </location>
</feature>
<name>A0AAW7ZDR3_9FIRM</name>
<evidence type="ECO:0000256" key="3">
    <source>
        <dbReference type="ARBA" id="ARBA00022475"/>
    </source>
</evidence>
<dbReference type="Pfam" id="PF00528">
    <property type="entry name" value="BPD_transp_1"/>
    <property type="match status" value="1"/>
</dbReference>
<feature type="transmembrane region" description="Helical" evidence="7">
    <location>
        <begin position="9"/>
        <end position="27"/>
    </location>
</feature>
<proteinExistence type="inferred from homology"/>
<dbReference type="Proteomes" id="UP001172911">
    <property type="component" value="Unassembled WGS sequence"/>
</dbReference>
<sequence>MTAKNTRVTYYETIISVFCLLLLWQLFSWALKIPALPGPIISLQTFYAEIQGTLFYHFQISTYRVLLSLFISLALAVPLGMFLGREGKFDRFISPLVYLIYPIPKIVFLPVLMALLGLKDLSKIALIVLVVFFQILVTTRDAARGINNEVIHSVISLGASKGDLYRHVVLPAVIPEVLTSLRIASGTAIAVLFFSETVASQEGLGYYLLDAWSRAAYPEMFAGIIAMGMMGYIIYKGIDLLEKRICQWKYKTD</sequence>
<reference evidence="9" key="2">
    <citation type="submission" date="2023-03" db="EMBL/GenBank/DDBJ databases">
        <authorList>
            <person name="Zhang Z."/>
        </authorList>
    </citation>
    <scope>NUCLEOTIDE SEQUENCE</scope>
    <source>
        <strain evidence="9">DSA</strain>
    </source>
</reference>
<evidence type="ECO:0000256" key="7">
    <source>
        <dbReference type="RuleBase" id="RU363032"/>
    </source>
</evidence>
<dbReference type="GO" id="GO:0055085">
    <property type="term" value="P:transmembrane transport"/>
    <property type="evidence" value="ECO:0007669"/>
    <property type="project" value="InterPro"/>
</dbReference>
<keyword evidence="2 7" id="KW-0813">Transport</keyword>
<dbReference type="PANTHER" id="PTHR30151:SF0">
    <property type="entry name" value="ABC TRANSPORTER PERMEASE PROTEIN MJ0413-RELATED"/>
    <property type="match status" value="1"/>
</dbReference>
<evidence type="ECO:0000313" key="10">
    <source>
        <dbReference type="Proteomes" id="UP001172911"/>
    </source>
</evidence>
<dbReference type="AlphaFoldDB" id="A0AAW7ZDR3"/>
<dbReference type="Gene3D" id="1.10.3720.10">
    <property type="entry name" value="MetI-like"/>
    <property type="match status" value="1"/>
</dbReference>
<comment type="similarity">
    <text evidence="7">Belongs to the binding-protein-dependent transport system permease family.</text>
</comment>
<evidence type="ECO:0000256" key="6">
    <source>
        <dbReference type="ARBA" id="ARBA00023136"/>
    </source>
</evidence>
<dbReference type="InterPro" id="IPR035906">
    <property type="entry name" value="MetI-like_sf"/>
</dbReference>
<dbReference type="EMBL" id="JARPTC010000014">
    <property type="protein sequence ID" value="MDO7787640.1"/>
    <property type="molecule type" value="Genomic_DNA"/>
</dbReference>
<evidence type="ECO:0000256" key="2">
    <source>
        <dbReference type="ARBA" id="ARBA00022448"/>
    </source>
</evidence>
<dbReference type="CDD" id="cd06261">
    <property type="entry name" value="TM_PBP2"/>
    <property type="match status" value="1"/>
</dbReference>
<evidence type="ECO:0000256" key="1">
    <source>
        <dbReference type="ARBA" id="ARBA00004651"/>
    </source>
</evidence>
<keyword evidence="10" id="KW-1185">Reference proteome</keyword>
<accession>A0AAW7ZDR3</accession>
<evidence type="ECO:0000256" key="4">
    <source>
        <dbReference type="ARBA" id="ARBA00022692"/>
    </source>
</evidence>
<gene>
    <name evidence="9" type="ORF">P6N53_10460</name>
</gene>
<dbReference type="InterPro" id="IPR000515">
    <property type="entry name" value="MetI-like"/>
</dbReference>
<keyword evidence="5 7" id="KW-1133">Transmembrane helix</keyword>
<dbReference type="PROSITE" id="PS50928">
    <property type="entry name" value="ABC_TM1"/>
    <property type="match status" value="1"/>
</dbReference>
<organism evidence="9 10">
    <name type="scientific">Desulforamulus aquiferis</name>
    <dbReference type="NCBI Taxonomy" id="1397668"/>
    <lineage>
        <taxon>Bacteria</taxon>
        <taxon>Bacillati</taxon>
        <taxon>Bacillota</taxon>
        <taxon>Clostridia</taxon>
        <taxon>Eubacteriales</taxon>
        <taxon>Peptococcaceae</taxon>
        <taxon>Desulforamulus</taxon>
    </lineage>
</organism>
<keyword evidence="4 7" id="KW-0812">Transmembrane</keyword>
<evidence type="ECO:0000259" key="8">
    <source>
        <dbReference type="PROSITE" id="PS50928"/>
    </source>
</evidence>
<protein>
    <submittedName>
        <fullName evidence="9">ABC transporter permease</fullName>
    </submittedName>
</protein>
<dbReference type="GO" id="GO:0005886">
    <property type="term" value="C:plasma membrane"/>
    <property type="evidence" value="ECO:0007669"/>
    <property type="project" value="UniProtKB-SubCell"/>
</dbReference>
<comment type="caution">
    <text evidence="9">The sequence shown here is derived from an EMBL/GenBank/DDBJ whole genome shotgun (WGS) entry which is preliminary data.</text>
</comment>
<feature type="transmembrane region" description="Helical" evidence="7">
    <location>
        <begin position="96"/>
        <end position="118"/>
    </location>
</feature>
<evidence type="ECO:0000313" key="9">
    <source>
        <dbReference type="EMBL" id="MDO7787640.1"/>
    </source>
</evidence>
<comment type="subcellular location">
    <subcellularLocation>
        <location evidence="1 7">Cell membrane</location>
        <topology evidence="1 7">Multi-pass membrane protein</topology>
    </subcellularLocation>
</comment>
<feature type="domain" description="ABC transmembrane type-1" evidence="8">
    <location>
        <begin position="58"/>
        <end position="242"/>
    </location>
</feature>
<dbReference type="PANTHER" id="PTHR30151">
    <property type="entry name" value="ALKANE SULFONATE ABC TRANSPORTER-RELATED, MEMBRANE SUBUNIT"/>
    <property type="match status" value="1"/>
</dbReference>
<dbReference type="RefSeq" id="WP_304542833.1">
    <property type="nucleotide sequence ID" value="NZ_JARPTC010000014.1"/>
</dbReference>
<keyword evidence="3" id="KW-1003">Cell membrane</keyword>